<sequence>MGYGLLDVANQTRQQALQGLGEADQLNEQREMMNKQMKEQASMQHKQNIGTSAAMGASLGMAAGASSAAMGATFGAAAGPIGMAAGAVIGGLFGSFM</sequence>
<reference evidence="1" key="1">
    <citation type="submission" date="2018-06" db="EMBL/GenBank/DDBJ databases">
        <authorList>
            <person name="Ashton P.M."/>
            <person name="Dallman T."/>
            <person name="Nair S."/>
            <person name="De Pinna E."/>
            <person name="Peters T."/>
            <person name="Grant K."/>
        </authorList>
    </citation>
    <scope>NUCLEOTIDE SEQUENCE [LARGE SCALE GENOMIC DNA]</scope>
    <source>
        <strain evidence="1">449454</strain>
    </source>
</reference>
<dbReference type="AlphaFoldDB" id="A0A5U8JEV2"/>
<accession>A0A5U8JEV2</accession>
<comment type="caution">
    <text evidence="1">The sequence shown here is derived from an EMBL/GenBank/DDBJ whole genome shotgun (WGS) entry which is preliminary data.</text>
</comment>
<dbReference type="Proteomes" id="UP000839597">
    <property type="component" value="Unassembled WGS sequence"/>
</dbReference>
<gene>
    <name evidence="1" type="ORF">DOI44_23765</name>
</gene>
<protein>
    <submittedName>
        <fullName evidence="1">Bacteriocin</fullName>
    </submittedName>
</protein>
<organism evidence="1">
    <name type="scientific">Salmonella enterica subsp. enterica serovar Panama</name>
    <dbReference type="NCBI Taxonomy" id="29472"/>
    <lineage>
        <taxon>Bacteria</taxon>
        <taxon>Pseudomonadati</taxon>
        <taxon>Pseudomonadota</taxon>
        <taxon>Gammaproteobacteria</taxon>
        <taxon>Enterobacterales</taxon>
        <taxon>Enterobacteriaceae</taxon>
        <taxon>Salmonella</taxon>
    </lineage>
</organism>
<name>A0A5U8JEV2_SALET</name>
<proteinExistence type="predicted"/>
<dbReference type="EMBL" id="AAGTPA010000039">
    <property type="protein sequence ID" value="EBR8435966.1"/>
    <property type="molecule type" value="Genomic_DNA"/>
</dbReference>
<evidence type="ECO:0000313" key="1">
    <source>
        <dbReference type="EMBL" id="EBR8435966.1"/>
    </source>
</evidence>